<comment type="similarity">
    <text evidence="1">Belongs to the Gfa family.</text>
</comment>
<dbReference type="InterPro" id="IPR011057">
    <property type="entry name" value="Mss4-like_sf"/>
</dbReference>
<keyword evidence="2" id="KW-0479">Metal-binding</keyword>
<dbReference type="VEuPathDB" id="FungiDB:EMCG_08000"/>
<dbReference type="PANTHER" id="PTHR33337">
    <property type="entry name" value="GFA DOMAIN-CONTAINING PROTEIN"/>
    <property type="match status" value="1"/>
</dbReference>
<feature type="domain" description="CENP-V/GFA" evidence="5">
    <location>
        <begin position="93"/>
        <end position="179"/>
    </location>
</feature>
<dbReference type="GO" id="GO:0046872">
    <property type="term" value="F:metal ion binding"/>
    <property type="evidence" value="ECO:0007669"/>
    <property type="project" value="UniProtKB-KW"/>
</dbReference>
<keyword evidence="3" id="KW-0862">Zinc</keyword>
<organism evidence="6 7">
    <name type="scientific">[Emmonsia] crescens</name>
    <dbReference type="NCBI Taxonomy" id="73230"/>
    <lineage>
        <taxon>Eukaryota</taxon>
        <taxon>Fungi</taxon>
        <taxon>Dikarya</taxon>
        <taxon>Ascomycota</taxon>
        <taxon>Pezizomycotina</taxon>
        <taxon>Eurotiomycetes</taxon>
        <taxon>Eurotiomycetidae</taxon>
        <taxon>Onygenales</taxon>
        <taxon>Ajellomycetaceae</taxon>
        <taxon>Emergomyces</taxon>
    </lineage>
</organism>
<protein>
    <recommendedName>
        <fullName evidence="5">CENP-V/GFA domain-containing protein</fullName>
    </recommendedName>
</protein>
<evidence type="ECO:0000256" key="4">
    <source>
        <dbReference type="ARBA" id="ARBA00023239"/>
    </source>
</evidence>
<dbReference type="EMBL" id="LCZI01000500">
    <property type="protein sequence ID" value="KKZ66289.1"/>
    <property type="molecule type" value="Genomic_DNA"/>
</dbReference>
<dbReference type="Pfam" id="PF04828">
    <property type="entry name" value="GFA"/>
    <property type="match status" value="1"/>
</dbReference>
<accession>A0A0G2J4Z6</accession>
<sequence length="231" mass="26111">MDASEGNDLVTKPYELRGQRPWPDGINKAYVPPAAFKDAPQTLLELLALIETSLQISFNLRIIPSRGDAHAKQSDIKYKPHLYLSTAATANVWCQRETGSAFVINILIEADRVTLLQDNEPEVIDTPSESGFGQQISRCKTCQVAVWSTYGGGPIIRFIRAGTLDQPSMVSPDVHIYTCSKVPWFTLPDNVLVREEFYNIEQEWPEESLARQKVFMPLIEEYRRQKAAEKP</sequence>
<comment type="caution">
    <text evidence="6">The sequence shown here is derived from an EMBL/GenBank/DDBJ whole genome shotgun (WGS) entry which is preliminary data.</text>
</comment>
<evidence type="ECO:0000256" key="2">
    <source>
        <dbReference type="ARBA" id="ARBA00022723"/>
    </source>
</evidence>
<dbReference type="Proteomes" id="UP000034164">
    <property type="component" value="Unassembled WGS sequence"/>
</dbReference>
<dbReference type="InterPro" id="IPR006913">
    <property type="entry name" value="CENP-V/GFA"/>
</dbReference>
<dbReference type="GO" id="GO:0016846">
    <property type="term" value="F:carbon-sulfur lyase activity"/>
    <property type="evidence" value="ECO:0007669"/>
    <property type="project" value="InterPro"/>
</dbReference>
<proteinExistence type="inferred from homology"/>
<dbReference type="Gene3D" id="3.90.1590.10">
    <property type="entry name" value="glutathione-dependent formaldehyde- activating enzyme (gfa)"/>
    <property type="match status" value="1"/>
</dbReference>
<evidence type="ECO:0000313" key="6">
    <source>
        <dbReference type="EMBL" id="KKZ66289.1"/>
    </source>
</evidence>
<evidence type="ECO:0000256" key="1">
    <source>
        <dbReference type="ARBA" id="ARBA00005495"/>
    </source>
</evidence>
<dbReference type="OrthoDB" id="9985472at2759"/>
<evidence type="ECO:0000259" key="5">
    <source>
        <dbReference type="Pfam" id="PF04828"/>
    </source>
</evidence>
<name>A0A0G2J4Z6_9EURO</name>
<dbReference type="AlphaFoldDB" id="A0A0G2J4Z6"/>
<keyword evidence="4" id="KW-0456">Lyase</keyword>
<dbReference type="PANTHER" id="PTHR33337:SF33">
    <property type="entry name" value="CENP-V_GFA DOMAIN-CONTAINING PROTEIN"/>
    <property type="match status" value="1"/>
</dbReference>
<evidence type="ECO:0000256" key="3">
    <source>
        <dbReference type="ARBA" id="ARBA00022833"/>
    </source>
</evidence>
<dbReference type="SUPFAM" id="SSF51316">
    <property type="entry name" value="Mss4-like"/>
    <property type="match status" value="1"/>
</dbReference>
<reference evidence="7" key="1">
    <citation type="journal article" date="2015" name="PLoS Genet.">
        <title>The dynamic genome and transcriptome of the human fungal pathogen Blastomyces and close relative Emmonsia.</title>
        <authorList>
            <person name="Munoz J.F."/>
            <person name="Gauthier G.M."/>
            <person name="Desjardins C.A."/>
            <person name="Gallo J.E."/>
            <person name="Holder J."/>
            <person name="Sullivan T.D."/>
            <person name="Marty A.J."/>
            <person name="Carmen J.C."/>
            <person name="Chen Z."/>
            <person name="Ding L."/>
            <person name="Gujja S."/>
            <person name="Magrini V."/>
            <person name="Misas E."/>
            <person name="Mitreva M."/>
            <person name="Priest M."/>
            <person name="Saif S."/>
            <person name="Whiston E.A."/>
            <person name="Young S."/>
            <person name="Zeng Q."/>
            <person name="Goldman W.E."/>
            <person name="Mardis E.R."/>
            <person name="Taylor J.W."/>
            <person name="McEwen J.G."/>
            <person name="Clay O.K."/>
            <person name="Klein B.S."/>
            <person name="Cuomo C.A."/>
        </authorList>
    </citation>
    <scope>NUCLEOTIDE SEQUENCE [LARGE SCALE GENOMIC DNA]</scope>
    <source>
        <strain evidence="7">UAMH 3008</strain>
    </source>
</reference>
<evidence type="ECO:0000313" key="7">
    <source>
        <dbReference type="Proteomes" id="UP000034164"/>
    </source>
</evidence>
<gene>
    <name evidence="6" type="ORF">EMCG_08000</name>
</gene>